<feature type="repeat" description="ANK" evidence="1">
    <location>
        <begin position="408"/>
        <end position="440"/>
    </location>
</feature>
<sequence length="594" mass="66494">MALADRRLENLQIYKLLQCVRNKDKKQIEKLTRLGYPGLINFTDPIDGHSALHLASISNDIDMVSFLLSLGAHPDVKDRMGCTSAMRAAELGHELSIEILAKAKADMTTVDNEGKGILFYCILPTKRHYRCALIALEHGADVNNANYDGKPIFFRACEEAHNVKELCLTLLEKGANPNAINSSTGRTVLMEASREGVVELVRGILERGGQVNVFDNERHNAAHFAAKGGYFDILKLLFAYNGDVGLIAMNGNTPLHYAAMGGFADCCKYLAQRGCDLKWKNLQHKTPRALAKEGGFKAAGKEIRRAERIANKLARPGVKNPNPLWALLLHDWSIEHETFLRGAFSFVDRGDGTVTKDDFVMVLEERANVNATDNFLWTPLHFACHAGQQDIVELLVKSGAIIDAVSINNSTPLTRAIESCRLDTVKYLLDIGAKFQLENRKGHTAMDIAKAYADYRIIGLIKEKLDNLPKPAENQKLKGKPPLKVKTEGPETNKEEESLSSVYTVPTVLEKKKMRKDNVVNLNSMITSGYTKKVDITFVPQRVWSPEATTAELIKKRELRRERFTYEVDFEDFMMPFQKNITEKARALETAFKN</sequence>
<feature type="compositionally biased region" description="Basic and acidic residues" evidence="2">
    <location>
        <begin position="485"/>
        <end position="497"/>
    </location>
</feature>
<dbReference type="Pfam" id="PF12796">
    <property type="entry name" value="Ank_2"/>
    <property type="match status" value="3"/>
</dbReference>
<dbReference type="SUPFAM" id="SSF48403">
    <property type="entry name" value="Ankyrin repeat"/>
    <property type="match status" value="2"/>
</dbReference>
<feature type="repeat" description="ANK" evidence="1">
    <location>
        <begin position="378"/>
        <end position="407"/>
    </location>
</feature>
<keyword evidence="1" id="KW-0040">ANK repeat</keyword>
<evidence type="ECO:0000313" key="4">
    <source>
        <dbReference type="Proteomes" id="UP000550707"/>
    </source>
</evidence>
<dbReference type="Proteomes" id="UP000550707">
    <property type="component" value="Unassembled WGS sequence"/>
</dbReference>
<dbReference type="Gene3D" id="1.25.40.20">
    <property type="entry name" value="Ankyrin repeat-containing domain"/>
    <property type="match status" value="3"/>
</dbReference>
<name>A0A7J8HFK7_MOLMO</name>
<organism evidence="3 4">
    <name type="scientific">Molossus molossus</name>
    <name type="common">Pallas' mastiff bat</name>
    <name type="synonym">Vespertilio molossus</name>
    <dbReference type="NCBI Taxonomy" id="27622"/>
    <lineage>
        <taxon>Eukaryota</taxon>
        <taxon>Metazoa</taxon>
        <taxon>Chordata</taxon>
        <taxon>Craniata</taxon>
        <taxon>Vertebrata</taxon>
        <taxon>Euteleostomi</taxon>
        <taxon>Mammalia</taxon>
        <taxon>Eutheria</taxon>
        <taxon>Laurasiatheria</taxon>
        <taxon>Chiroptera</taxon>
        <taxon>Yangochiroptera</taxon>
        <taxon>Molossidae</taxon>
        <taxon>Molossus</taxon>
    </lineage>
</organism>
<protein>
    <submittedName>
        <fullName evidence="3">Ankyrin repeat and EF-hand domain containing 1</fullName>
    </submittedName>
</protein>
<reference evidence="3 4" key="1">
    <citation type="journal article" date="2020" name="Nature">
        <title>Six reference-quality genomes reveal evolution of bat adaptations.</title>
        <authorList>
            <person name="Jebb D."/>
            <person name="Huang Z."/>
            <person name="Pippel M."/>
            <person name="Hughes G.M."/>
            <person name="Lavrichenko K."/>
            <person name="Devanna P."/>
            <person name="Winkler S."/>
            <person name="Jermiin L.S."/>
            <person name="Skirmuntt E.C."/>
            <person name="Katzourakis A."/>
            <person name="Burkitt-Gray L."/>
            <person name="Ray D.A."/>
            <person name="Sullivan K.A.M."/>
            <person name="Roscito J.G."/>
            <person name="Kirilenko B.M."/>
            <person name="Davalos L.M."/>
            <person name="Corthals A.P."/>
            <person name="Power M.L."/>
            <person name="Jones G."/>
            <person name="Ransome R.D."/>
            <person name="Dechmann D.K.N."/>
            <person name="Locatelli A.G."/>
            <person name="Puechmaille S.J."/>
            <person name="Fedrigo O."/>
            <person name="Jarvis E.D."/>
            <person name="Hiller M."/>
            <person name="Vernes S.C."/>
            <person name="Myers E.W."/>
            <person name="Teeling E.C."/>
        </authorList>
    </citation>
    <scope>NUCLEOTIDE SEQUENCE [LARGE SCALE GENOMIC DNA]</scope>
    <source>
        <strain evidence="3">MMolMol1</strain>
        <tissue evidence="3">Muscle</tissue>
    </source>
</reference>
<evidence type="ECO:0000313" key="3">
    <source>
        <dbReference type="EMBL" id="KAF6470705.1"/>
    </source>
</evidence>
<dbReference type="InterPro" id="IPR052801">
    <property type="entry name" value="Ankyrin-EF-hand"/>
</dbReference>
<dbReference type="PANTHER" id="PTHR24127">
    <property type="entry name" value="ANKYRIN REPEAT AND EF-HAND DOMAIN-CONTAINING PROTEIN 1"/>
    <property type="match status" value="1"/>
</dbReference>
<accession>A0A7J8HFK7</accession>
<feature type="region of interest" description="Disordered" evidence="2">
    <location>
        <begin position="471"/>
        <end position="499"/>
    </location>
</feature>
<evidence type="ECO:0000256" key="2">
    <source>
        <dbReference type="SAM" id="MobiDB-lite"/>
    </source>
</evidence>
<dbReference type="PANTHER" id="PTHR24127:SF1">
    <property type="entry name" value="ANKYRIN REPEAT AND EF-HAND DOMAIN-CONTAINING PROTEIN 1"/>
    <property type="match status" value="1"/>
</dbReference>
<proteinExistence type="predicted"/>
<dbReference type="PROSITE" id="PS50088">
    <property type="entry name" value="ANK_REPEAT"/>
    <property type="match status" value="5"/>
</dbReference>
<feature type="repeat" description="ANK" evidence="1">
    <location>
        <begin position="250"/>
        <end position="282"/>
    </location>
</feature>
<feature type="repeat" description="ANK" evidence="1">
    <location>
        <begin position="47"/>
        <end position="79"/>
    </location>
</feature>
<dbReference type="EMBL" id="JACASF010000006">
    <property type="protein sequence ID" value="KAF6470705.1"/>
    <property type="molecule type" value="Genomic_DNA"/>
</dbReference>
<keyword evidence="4" id="KW-1185">Reference proteome</keyword>
<dbReference type="AlphaFoldDB" id="A0A7J8HFK7"/>
<dbReference type="PROSITE" id="PS50297">
    <property type="entry name" value="ANK_REP_REGION"/>
    <property type="match status" value="4"/>
</dbReference>
<comment type="caution">
    <text evidence="3">The sequence shown here is derived from an EMBL/GenBank/DDBJ whole genome shotgun (WGS) entry which is preliminary data.</text>
</comment>
<dbReference type="InterPro" id="IPR002110">
    <property type="entry name" value="Ankyrin_rpt"/>
</dbReference>
<evidence type="ECO:0000256" key="1">
    <source>
        <dbReference type="PROSITE-ProRule" id="PRU00023"/>
    </source>
</evidence>
<feature type="repeat" description="ANK" evidence="1">
    <location>
        <begin position="184"/>
        <end position="216"/>
    </location>
</feature>
<dbReference type="SMART" id="SM00248">
    <property type="entry name" value="ANK"/>
    <property type="match status" value="10"/>
</dbReference>
<gene>
    <name evidence="3" type="ORF">HJG59_000693</name>
</gene>
<dbReference type="PRINTS" id="PR01415">
    <property type="entry name" value="ANKYRIN"/>
</dbReference>
<dbReference type="InterPro" id="IPR036770">
    <property type="entry name" value="Ankyrin_rpt-contain_sf"/>
</dbReference>